<reference evidence="2 3" key="1">
    <citation type="submission" date="2016-03" db="EMBL/GenBank/DDBJ databases">
        <title>Spore heat resistance.</title>
        <authorList>
            <person name="Boekhorst J."/>
            <person name="Berendsen E.M."/>
            <person name="Wells-Bennik M.H."/>
            <person name="Kuipers O.P."/>
        </authorList>
    </citation>
    <scope>NUCLEOTIDE SEQUENCE [LARGE SCALE GENOMIC DNA]</scope>
    <source>
        <strain evidence="2 3">AF16</strain>
    </source>
</reference>
<protein>
    <submittedName>
        <fullName evidence="2">Uncharacterized protein</fullName>
    </submittedName>
</protein>
<organism evidence="2 3">
    <name type="scientific">Anoxybacillus flavithermus</name>
    <dbReference type="NCBI Taxonomy" id="33934"/>
    <lineage>
        <taxon>Bacteria</taxon>
        <taxon>Bacillati</taxon>
        <taxon>Bacillota</taxon>
        <taxon>Bacilli</taxon>
        <taxon>Bacillales</taxon>
        <taxon>Anoxybacillaceae</taxon>
        <taxon>Anoxybacillus</taxon>
    </lineage>
</organism>
<evidence type="ECO:0000313" key="3">
    <source>
        <dbReference type="Proteomes" id="UP000078336"/>
    </source>
</evidence>
<evidence type="ECO:0000256" key="1">
    <source>
        <dbReference type="SAM" id="MobiDB-lite"/>
    </source>
</evidence>
<gene>
    <name evidence="2" type="ORF">TAF16_1278</name>
</gene>
<dbReference type="AlphaFoldDB" id="A0A178TGI0"/>
<sequence length="40" mass="4560">MSLEEKEKHFSQKRHGSLGKALIQSFAGQGTVMAERERRT</sequence>
<accession>A0A178TGI0</accession>
<dbReference type="Proteomes" id="UP000078336">
    <property type="component" value="Unassembled WGS sequence"/>
</dbReference>
<keyword evidence="3" id="KW-1185">Reference proteome</keyword>
<feature type="compositionally biased region" description="Basic and acidic residues" evidence="1">
    <location>
        <begin position="1"/>
        <end position="10"/>
    </location>
</feature>
<name>A0A178TGI0_9BACL</name>
<comment type="caution">
    <text evidence="2">The sequence shown here is derived from an EMBL/GenBank/DDBJ whole genome shotgun (WGS) entry which is preliminary data.</text>
</comment>
<proteinExistence type="predicted"/>
<evidence type="ECO:0000313" key="2">
    <source>
        <dbReference type="EMBL" id="OAO80032.1"/>
    </source>
</evidence>
<feature type="region of interest" description="Disordered" evidence="1">
    <location>
        <begin position="1"/>
        <end position="40"/>
    </location>
</feature>
<dbReference type="EMBL" id="LUCQ01000076">
    <property type="protein sequence ID" value="OAO80032.1"/>
    <property type="molecule type" value="Genomic_DNA"/>
</dbReference>